<dbReference type="Pfam" id="PF11964">
    <property type="entry name" value="SpoIIAA-like"/>
    <property type="match status" value="1"/>
</dbReference>
<protein>
    <recommendedName>
        <fullName evidence="3">STAS/SEC14 domain-containing protein</fullName>
    </recommendedName>
</protein>
<accession>W8VXT8</accession>
<dbReference type="KEGG" id="nmf:NMS_2493"/>
<dbReference type="OrthoDB" id="1144209at2"/>
<evidence type="ECO:0000313" key="2">
    <source>
        <dbReference type="Proteomes" id="UP000031760"/>
    </source>
</evidence>
<evidence type="ECO:0000313" key="1">
    <source>
        <dbReference type="EMBL" id="BAO56502.1"/>
    </source>
</evidence>
<dbReference type="HOGENOM" id="CLU_1979235_0_0_10"/>
<keyword evidence="2" id="KW-1185">Reference proteome</keyword>
<dbReference type="AlphaFoldDB" id="W8VXT8"/>
<dbReference type="RefSeq" id="WP_041496996.1">
    <property type="nucleotide sequence ID" value="NZ_AP014548.1"/>
</dbReference>
<proteinExistence type="predicted"/>
<dbReference type="SUPFAM" id="SSF52091">
    <property type="entry name" value="SpoIIaa-like"/>
    <property type="match status" value="1"/>
</dbReference>
<dbReference type="InterPro" id="IPR038396">
    <property type="entry name" value="SpoIIAA-like_sf"/>
</dbReference>
<dbReference type="STRING" id="1454201.NMS_2493"/>
<dbReference type="InterPro" id="IPR036513">
    <property type="entry name" value="STAS_dom_sf"/>
</dbReference>
<organism evidence="1 2">
    <name type="scientific">Nonlabens marinus S1-08</name>
    <dbReference type="NCBI Taxonomy" id="1454201"/>
    <lineage>
        <taxon>Bacteria</taxon>
        <taxon>Pseudomonadati</taxon>
        <taxon>Bacteroidota</taxon>
        <taxon>Flavobacteriia</taxon>
        <taxon>Flavobacteriales</taxon>
        <taxon>Flavobacteriaceae</taxon>
        <taxon>Nonlabens</taxon>
    </lineage>
</organism>
<sequence>MIKLIAVENPEILAFKVIQELEKDDVDWLIERIAKREKRQDESVLLYVEFEDFGELTITRIWDHFKMLLNHIMELLATVKKIAVVTSNISLREKLSMEFKIVPKIAFNSFDLHEKDVAADWLVKEK</sequence>
<gene>
    <name evidence="1" type="ORF">NMS_2493</name>
</gene>
<dbReference type="Gene3D" id="3.40.50.10600">
    <property type="entry name" value="SpoIIaa-like domains"/>
    <property type="match status" value="1"/>
</dbReference>
<name>W8VXT8_9FLAO</name>
<reference evidence="1 2" key="1">
    <citation type="journal article" date="2014" name="Proc. Natl. Acad. Sci. U.S.A.">
        <title>Functional characterization of flavobacteria rhodopsins reveals a unique class of light-driven chloride pump in bacteria.</title>
        <authorList>
            <person name="Yoshizawa S."/>
            <person name="Kumagai Y."/>
            <person name="Kim H."/>
            <person name="Ogura Y."/>
            <person name="Hayashi T."/>
            <person name="Iwasaki W."/>
            <person name="DeLong E.F."/>
            <person name="Kogure K."/>
        </authorList>
    </citation>
    <scope>NUCLEOTIDE SEQUENCE [LARGE SCALE GENOMIC DNA]</scope>
    <source>
        <strain evidence="1 2">S1-08</strain>
    </source>
</reference>
<evidence type="ECO:0008006" key="3">
    <source>
        <dbReference type="Google" id="ProtNLM"/>
    </source>
</evidence>
<dbReference type="InterPro" id="IPR021866">
    <property type="entry name" value="SpoIIAA-like"/>
</dbReference>
<dbReference type="EMBL" id="AP014548">
    <property type="protein sequence ID" value="BAO56502.1"/>
    <property type="molecule type" value="Genomic_DNA"/>
</dbReference>
<dbReference type="Proteomes" id="UP000031760">
    <property type="component" value="Chromosome"/>
</dbReference>